<comment type="caution">
    <text evidence="2">The sequence shown here is derived from an EMBL/GenBank/DDBJ whole genome shotgun (WGS) entry which is preliminary data.</text>
</comment>
<keyword evidence="3" id="KW-1185">Reference proteome</keyword>
<dbReference type="AlphaFoldDB" id="A0A5C6E6I5"/>
<evidence type="ECO:0000313" key="3">
    <source>
        <dbReference type="Proteomes" id="UP000318288"/>
    </source>
</evidence>
<dbReference type="Pfam" id="PF13565">
    <property type="entry name" value="HTH_32"/>
    <property type="match status" value="1"/>
</dbReference>
<dbReference type="SUPFAM" id="SSF46689">
    <property type="entry name" value="Homeodomain-like"/>
    <property type="match status" value="1"/>
</dbReference>
<proteinExistence type="predicted"/>
<dbReference type="InterPro" id="IPR055247">
    <property type="entry name" value="InsJ-like_HTH"/>
</dbReference>
<gene>
    <name evidence="2" type="ORF">Poly51_61190</name>
</gene>
<reference evidence="2 3" key="1">
    <citation type="submission" date="2019-02" db="EMBL/GenBank/DDBJ databases">
        <title>Deep-cultivation of Planctomycetes and their phenomic and genomic characterization uncovers novel biology.</title>
        <authorList>
            <person name="Wiegand S."/>
            <person name="Jogler M."/>
            <person name="Boedeker C."/>
            <person name="Pinto D."/>
            <person name="Vollmers J."/>
            <person name="Rivas-Marin E."/>
            <person name="Kohn T."/>
            <person name="Peeters S.H."/>
            <person name="Heuer A."/>
            <person name="Rast P."/>
            <person name="Oberbeckmann S."/>
            <person name="Bunk B."/>
            <person name="Jeske O."/>
            <person name="Meyerdierks A."/>
            <person name="Storesund J.E."/>
            <person name="Kallscheuer N."/>
            <person name="Luecker S."/>
            <person name="Lage O.M."/>
            <person name="Pohl T."/>
            <person name="Merkel B.J."/>
            <person name="Hornburger P."/>
            <person name="Mueller R.-W."/>
            <person name="Bruemmer F."/>
            <person name="Labrenz M."/>
            <person name="Spormann A.M."/>
            <person name="Op Den Camp H."/>
            <person name="Overmann J."/>
            <person name="Amann R."/>
            <person name="Jetten M.S.M."/>
            <person name="Mascher T."/>
            <person name="Medema M.H."/>
            <person name="Devos D.P."/>
            <person name="Kaster A.-K."/>
            <person name="Ovreas L."/>
            <person name="Rohde M."/>
            <person name="Galperin M.Y."/>
            <person name="Jogler C."/>
        </authorList>
    </citation>
    <scope>NUCLEOTIDE SEQUENCE [LARGE SCALE GENOMIC DNA]</scope>
    <source>
        <strain evidence="2 3">Poly51</strain>
    </source>
</reference>
<dbReference type="Pfam" id="PF13518">
    <property type="entry name" value="HTH_28"/>
    <property type="match status" value="1"/>
</dbReference>
<feature type="domain" description="Insertion element IS150 protein InsJ-like helix-turn-helix" evidence="1">
    <location>
        <begin position="33"/>
        <end position="73"/>
    </location>
</feature>
<evidence type="ECO:0000313" key="2">
    <source>
        <dbReference type="EMBL" id="TWU44552.1"/>
    </source>
</evidence>
<protein>
    <recommendedName>
        <fullName evidence="1">Insertion element IS150 protein InsJ-like helix-turn-helix domain-containing protein</fullName>
    </recommendedName>
</protein>
<dbReference type="InterPro" id="IPR009057">
    <property type="entry name" value="Homeodomain-like_sf"/>
</dbReference>
<organism evidence="2 3">
    <name type="scientific">Rubripirellula tenax</name>
    <dbReference type="NCBI Taxonomy" id="2528015"/>
    <lineage>
        <taxon>Bacteria</taxon>
        <taxon>Pseudomonadati</taxon>
        <taxon>Planctomycetota</taxon>
        <taxon>Planctomycetia</taxon>
        <taxon>Pirellulales</taxon>
        <taxon>Pirellulaceae</taxon>
        <taxon>Rubripirellula</taxon>
    </lineage>
</organism>
<sequence length="171" mass="19371">MPGKAAKIQVTERQFEILEEIVASRTAAVRLVQRAKVVLLAFAKHNNEEVGEIVGLNPQQASVWRKRWRDGWQRLISIECNEPRSVLKNEIETLLADKQRKGRASKFTPEQQVAIVAIACENPDEESDRPIAQFTVREIVDEAVKREIVPSISRTAVWSFLKSHRCSAASK</sequence>
<evidence type="ECO:0000259" key="1">
    <source>
        <dbReference type="Pfam" id="PF13518"/>
    </source>
</evidence>
<dbReference type="EMBL" id="SJPW01000012">
    <property type="protein sequence ID" value="TWU44552.1"/>
    <property type="molecule type" value="Genomic_DNA"/>
</dbReference>
<accession>A0A5C6E6I5</accession>
<dbReference type="Proteomes" id="UP000318288">
    <property type="component" value="Unassembled WGS sequence"/>
</dbReference>
<dbReference type="RefSeq" id="WP_186775898.1">
    <property type="nucleotide sequence ID" value="NZ_SJPW01000012.1"/>
</dbReference>
<name>A0A5C6E6I5_9BACT</name>